<reference evidence="2 3" key="1">
    <citation type="submission" date="2014-10" db="EMBL/GenBank/DDBJ databases">
        <title>Genome sequence of Clostridium aceticum DSM 1496.</title>
        <authorList>
            <person name="Poehlein A."/>
            <person name="Schiel-Bengelsdorf B."/>
            <person name="Gottschalk G."/>
            <person name="Duerre P."/>
            <person name="Daniel R."/>
        </authorList>
    </citation>
    <scope>NUCLEOTIDE SEQUENCE [LARGE SCALE GENOMIC DNA]</scope>
    <source>
        <strain evidence="2 3">DSM 1496</strain>
    </source>
</reference>
<dbReference type="SUPFAM" id="SSF51726">
    <property type="entry name" value="UROD/MetE-like"/>
    <property type="match status" value="1"/>
</dbReference>
<evidence type="ECO:0000313" key="3">
    <source>
        <dbReference type="Proteomes" id="UP000035704"/>
    </source>
</evidence>
<dbReference type="AlphaFoldDB" id="A0A0D8IAS6"/>
<dbReference type="Gene3D" id="3.20.20.210">
    <property type="match status" value="1"/>
</dbReference>
<dbReference type="Proteomes" id="UP000035704">
    <property type="component" value="Chromosome"/>
</dbReference>
<dbReference type="OrthoDB" id="1914371at2"/>
<gene>
    <name evidence="2" type="ORF">CACET_c30300</name>
</gene>
<dbReference type="PATRIC" id="fig|84022.5.peg.3840"/>
<evidence type="ECO:0000259" key="1">
    <source>
        <dbReference type="Pfam" id="PF01208"/>
    </source>
</evidence>
<organism evidence="2 3">
    <name type="scientific">Clostridium aceticum</name>
    <dbReference type="NCBI Taxonomy" id="84022"/>
    <lineage>
        <taxon>Bacteria</taxon>
        <taxon>Bacillati</taxon>
        <taxon>Bacillota</taxon>
        <taxon>Clostridia</taxon>
        <taxon>Eubacteriales</taxon>
        <taxon>Clostridiaceae</taxon>
        <taxon>Clostridium</taxon>
    </lineage>
</organism>
<protein>
    <submittedName>
        <fullName evidence="2">Uroporphyrinogen-III decarboxylase</fullName>
    </submittedName>
</protein>
<dbReference type="Pfam" id="PF01208">
    <property type="entry name" value="URO-D"/>
    <property type="match status" value="1"/>
</dbReference>
<dbReference type="RefSeq" id="WP_044824490.1">
    <property type="nucleotide sequence ID" value="NZ_CP009687.1"/>
</dbReference>
<accession>A0A0D8IAS6</accession>
<dbReference type="STRING" id="84022.CACET_c30300"/>
<sequence length="389" mass="43973">MTDLTMDSTALIQAAEKNQLFQDIDEGKTPKRVPVYTWMDITYIMQYAGVDLKKAQWDVSGFRDMIEVGAKSFASDINPATFTRLYPVYNILGAKNFIMSSSGQIQHPEITGMQPEEYDEMIADPYKFMHDKIFPRLYTNLDVSPAKRSMVFAKAQKAFFDIMGQIAAADAEMNAKYGLADSRVACQSIAPFDQIADQFRSFSGISADIRRHPEKVLAACEAVLPMMLKAGVKPHSSASKKTFIPLHMAPYMREKDFEKFYWPTFKKLVEGLRAAGAGVLLFVEHDWTRFLDYLNELPKGIHMMFEYGDPKIIKEKVGKKHIISGLYPLTLLAQGTKQECIDKAKELVDILAPGGNYIFSFDKVALNIKDAKPENIIAVNEFVREYGVY</sequence>
<proteinExistence type="predicted"/>
<dbReference type="KEGG" id="cace:CACET_c30300"/>
<dbReference type="InterPro" id="IPR038071">
    <property type="entry name" value="UROD/MetE-like_sf"/>
</dbReference>
<feature type="domain" description="Uroporphyrinogen decarboxylase (URO-D)" evidence="1">
    <location>
        <begin position="199"/>
        <end position="386"/>
    </location>
</feature>
<dbReference type="EMBL" id="CP009687">
    <property type="protein sequence ID" value="AKL96474.1"/>
    <property type="molecule type" value="Genomic_DNA"/>
</dbReference>
<dbReference type="InterPro" id="IPR000257">
    <property type="entry name" value="Uroporphyrinogen_deCOase"/>
</dbReference>
<name>A0A0D8IAS6_9CLOT</name>
<dbReference type="GO" id="GO:0004853">
    <property type="term" value="F:uroporphyrinogen decarboxylase activity"/>
    <property type="evidence" value="ECO:0007669"/>
    <property type="project" value="InterPro"/>
</dbReference>
<evidence type="ECO:0000313" key="2">
    <source>
        <dbReference type="EMBL" id="AKL96474.1"/>
    </source>
</evidence>
<dbReference type="GO" id="GO:0006779">
    <property type="term" value="P:porphyrin-containing compound biosynthetic process"/>
    <property type="evidence" value="ECO:0007669"/>
    <property type="project" value="InterPro"/>
</dbReference>
<keyword evidence="3" id="KW-1185">Reference proteome</keyword>